<evidence type="ECO:0000313" key="3">
    <source>
        <dbReference type="Proteomes" id="UP001499986"/>
    </source>
</evidence>
<dbReference type="Proteomes" id="UP001499986">
    <property type="component" value="Unassembled WGS sequence"/>
</dbReference>
<accession>A0ABN3IDZ6</accession>
<evidence type="ECO:0000259" key="1">
    <source>
        <dbReference type="PROSITE" id="PS50271"/>
    </source>
</evidence>
<dbReference type="Gene3D" id="3.30.40.10">
    <property type="entry name" value="Zinc/RING finger domain, C3HC4 (zinc finger)"/>
    <property type="match status" value="1"/>
</dbReference>
<dbReference type="PROSITE" id="PS50271">
    <property type="entry name" value="ZF_UBP"/>
    <property type="match status" value="1"/>
</dbReference>
<dbReference type="InterPro" id="IPR001607">
    <property type="entry name" value="Znf_UBP"/>
</dbReference>
<organism evidence="2 3">
    <name type="scientific">Streptomyces coeruleofuscus</name>
    <dbReference type="NCBI Taxonomy" id="66879"/>
    <lineage>
        <taxon>Bacteria</taxon>
        <taxon>Bacillati</taxon>
        <taxon>Actinomycetota</taxon>
        <taxon>Actinomycetes</taxon>
        <taxon>Kitasatosporales</taxon>
        <taxon>Streptomycetaceae</taxon>
        <taxon>Streptomyces</taxon>
    </lineage>
</organism>
<reference evidence="2 3" key="1">
    <citation type="journal article" date="2019" name="Int. J. Syst. Evol. Microbiol.">
        <title>The Global Catalogue of Microorganisms (GCM) 10K type strain sequencing project: providing services to taxonomists for standard genome sequencing and annotation.</title>
        <authorList>
            <consortium name="The Broad Institute Genomics Platform"/>
            <consortium name="The Broad Institute Genome Sequencing Center for Infectious Disease"/>
            <person name="Wu L."/>
            <person name="Ma J."/>
        </authorList>
    </citation>
    <scope>NUCLEOTIDE SEQUENCE [LARGE SCALE GENOMIC DNA]</scope>
    <source>
        <strain evidence="2 3">JCM 4358</strain>
    </source>
</reference>
<dbReference type="InterPro" id="IPR013083">
    <property type="entry name" value="Znf_RING/FYVE/PHD"/>
</dbReference>
<feature type="domain" description="UBP-type" evidence="1">
    <location>
        <begin position="45"/>
        <end position="129"/>
    </location>
</feature>
<sequence>MRLAAAAIAALPATRSSSGITSIFSPALFFPRGLRRDRRNLAIMKQCTHAEALPHPEPVPLSETCPECLAEGMDPVQLRLCLSCGHVGCCDSSPGRHAAVHHEKSGHPVMRTHEPGETWRWCFVDHVLV</sequence>
<dbReference type="EMBL" id="BAAASE010000004">
    <property type="protein sequence ID" value="GAA2400606.1"/>
    <property type="molecule type" value="Genomic_DNA"/>
</dbReference>
<gene>
    <name evidence="2" type="ORF">GCM10010255_37100</name>
</gene>
<name>A0ABN3IDZ6_9ACTN</name>
<dbReference type="SUPFAM" id="SSF57850">
    <property type="entry name" value="RING/U-box"/>
    <property type="match status" value="1"/>
</dbReference>
<comment type="caution">
    <text evidence="2">The sequence shown here is derived from an EMBL/GenBank/DDBJ whole genome shotgun (WGS) entry which is preliminary data.</text>
</comment>
<protein>
    <recommendedName>
        <fullName evidence="1">UBP-type domain-containing protein</fullName>
    </recommendedName>
</protein>
<evidence type="ECO:0000313" key="2">
    <source>
        <dbReference type="EMBL" id="GAA2400606.1"/>
    </source>
</evidence>
<dbReference type="Pfam" id="PF02148">
    <property type="entry name" value="zf-UBP"/>
    <property type="match status" value="1"/>
</dbReference>
<keyword evidence="3" id="KW-1185">Reference proteome</keyword>
<proteinExistence type="predicted"/>